<comment type="caution">
    <text evidence="2">The sequence shown here is derived from an EMBL/GenBank/DDBJ whole genome shotgun (WGS) entry which is preliminary data.</text>
</comment>
<dbReference type="OrthoDB" id="5424462at2759"/>
<dbReference type="Proteomes" id="UP000800235">
    <property type="component" value="Unassembled WGS sequence"/>
</dbReference>
<dbReference type="InterPro" id="IPR022024">
    <property type="entry name" value="DUF3602"/>
</dbReference>
<feature type="compositionally biased region" description="Low complexity" evidence="1">
    <location>
        <begin position="123"/>
        <end position="134"/>
    </location>
</feature>
<dbReference type="PANTHER" id="PTHR34693">
    <property type="entry name" value="PROTEIN PAR32"/>
    <property type="match status" value="1"/>
</dbReference>
<proteinExistence type="predicted"/>
<dbReference type="InterPro" id="IPR053203">
    <property type="entry name" value="Cisplatin_resist-associated"/>
</dbReference>
<feature type="region of interest" description="Disordered" evidence="1">
    <location>
        <begin position="39"/>
        <end position="71"/>
    </location>
</feature>
<dbReference type="PANTHER" id="PTHR34693:SF2">
    <property type="entry name" value="DUF3602 DOMAIN-CONTAINING PROTEIN"/>
    <property type="match status" value="1"/>
</dbReference>
<protein>
    <submittedName>
        <fullName evidence="2">Uncharacterized protein</fullName>
    </submittedName>
</protein>
<feature type="region of interest" description="Disordered" evidence="1">
    <location>
        <begin position="99"/>
        <end position="153"/>
    </location>
</feature>
<evidence type="ECO:0000256" key="1">
    <source>
        <dbReference type="SAM" id="MobiDB-lite"/>
    </source>
</evidence>
<accession>A0A9P4NPP5</accession>
<name>A0A9P4NPP5_9PEZI</name>
<evidence type="ECO:0000313" key="2">
    <source>
        <dbReference type="EMBL" id="KAF2429392.1"/>
    </source>
</evidence>
<reference evidence="2" key="1">
    <citation type="journal article" date="2020" name="Stud. Mycol.">
        <title>101 Dothideomycetes genomes: a test case for predicting lifestyles and emergence of pathogens.</title>
        <authorList>
            <person name="Haridas S."/>
            <person name="Albert R."/>
            <person name="Binder M."/>
            <person name="Bloem J."/>
            <person name="Labutti K."/>
            <person name="Salamov A."/>
            <person name="Andreopoulos B."/>
            <person name="Baker S."/>
            <person name="Barry K."/>
            <person name="Bills G."/>
            <person name="Bluhm B."/>
            <person name="Cannon C."/>
            <person name="Castanera R."/>
            <person name="Culley D."/>
            <person name="Daum C."/>
            <person name="Ezra D."/>
            <person name="Gonzalez J."/>
            <person name="Henrissat B."/>
            <person name="Kuo A."/>
            <person name="Liang C."/>
            <person name="Lipzen A."/>
            <person name="Lutzoni F."/>
            <person name="Magnuson J."/>
            <person name="Mondo S."/>
            <person name="Nolan M."/>
            <person name="Ohm R."/>
            <person name="Pangilinan J."/>
            <person name="Park H.-J."/>
            <person name="Ramirez L."/>
            <person name="Alfaro M."/>
            <person name="Sun H."/>
            <person name="Tritt A."/>
            <person name="Yoshinaga Y."/>
            <person name="Zwiers L.-H."/>
            <person name="Turgeon B."/>
            <person name="Goodwin S."/>
            <person name="Spatafora J."/>
            <person name="Crous P."/>
            <person name="Grigoriev I."/>
        </authorList>
    </citation>
    <scope>NUCLEOTIDE SEQUENCE</scope>
    <source>
        <strain evidence="2">CBS 130266</strain>
    </source>
</reference>
<gene>
    <name evidence="2" type="ORF">EJ08DRAFT_650422</name>
</gene>
<dbReference type="Pfam" id="PF12223">
    <property type="entry name" value="DUF3602"/>
    <property type="match status" value="1"/>
</dbReference>
<organism evidence="2 3">
    <name type="scientific">Tothia fuscella</name>
    <dbReference type="NCBI Taxonomy" id="1048955"/>
    <lineage>
        <taxon>Eukaryota</taxon>
        <taxon>Fungi</taxon>
        <taxon>Dikarya</taxon>
        <taxon>Ascomycota</taxon>
        <taxon>Pezizomycotina</taxon>
        <taxon>Dothideomycetes</taxon>
        <taxon>Pleosporomycetidae</taxon>
        <taxon>Venturiales</taxon>
        <taxon>Cylindrosympodiaceae</taxon>
        <taxon>Tothia</taxon>
    </lineage>
</organism>
<dbReference type="EMBL" id="MU007047">
    <property type="protein sequence ID" value="KAF2429392.1"/>
    <property type="molecule type" value="Genomic_DNA"/>
</dbReference>
<feature type="compositionally biased region" description="Low complexity" evidence="1">
    <location>
        <begin position="40"/>
        <end position="51"/>
    </location>
</feature>
<dbReference type="AlphaFoldDB" id="A0A9P4NPP5"/>
<evidence type="ECO:0000313" key="3">
    <source>
        <dbReference type="Proteomes" id="UP000800235"/>
    </source>
</evidence>
<sequence>MSSQHYRITEPHPSVPASNYYLSGRGGAGNLTYINPKKVSAGPDASGPASSTTIRAPPANAYFTAGRGGAGNLHREKERAMFSFDEELDRQRKLMEHQAPVYSIGRGGAGNIVDEMSEKRRASGSSRGSTSSSDGVRHSMEGAWNKVRGIGRH</sequence>
<keyword evidence="3" id="KW-1185">Reference proteome</keyword>